<dbReference type="InterPro" id="IPR023151">
    <property type="entry name" value="PEP_util_CS"/>
</dbReference>
<dbReference type="InterPro" id="IPR015813">
    <property type="entry name" value="Pyrv/PenolPyrv_kinase-like_dom"/>
</dbReference>
<evidence type="ECO:0000259" key="11">
    <source>
        <dbReference type="Pfam" id="PF02896"/>
    </source>
</evidence>
<dbReference type="EMBL" id="JAPJDO010000046">
    <property type="protein sequence ID" value="MCX2940733.1"/>
    <property type="molecule type" value="Genomic_DNA"/>
</dbReference>
<evidence type="ECO:0000256" key="9">
    <source>
        <dbReference type="ARBA" id="ARBA00032883"/>
    </source>
</evidence>
<accession>A0ABT3SMP9</accession>
<dbReference type="Gene3D" id="3.20.20.60">
    <property type="entry name" value="Phosphoenolpyruvate-binding domains"/>
    <property type="match status" value="1"/>
</dbReference>
<dbReference type="Proteomes" id="UP001300745">
    <property type="component" value="Unassembled WGS sequence"/>
</dbReference>
<dbReference type="InterPro" id="IPR036637">
    <property type="entry name" value="Phosphohistidine_dom_sf"/>
</dbReference>
<dbReference type="InterPro" id="IPR010121">
    <property type="entry name" value="Pyruvate_phosphate_dikinase"/>
</dbReference>
<comment type="cofactor">
    <cofactor evidence="1">
        <name>Mg(2+)</name>
        <dbReference type="ChEBI" id="CHEBI:18420"/>
    </cofactor>
</comment>
<keyword evidence="13" id="KW-1185">Reference proteome</keyword>
<name>A0ABT3SMP9_9MYCO</name>
<dbReference type="SUPFAM" id="SSF52009">
    <property type="entry name" value="Phosphohistidine domain"/>
    <property type="match status" value="1"/>
</dbReference>
<dbReference type="PROSITE" id="PS00742">
    <property type="entry name" value="PEP_ENZYMES_2"/>
    <property type="match status" value="1"/>
</dbReference>
<dbReference type="InterPro" id="IPR008279">
    <property type="entry name" value="PEP-util_enz_mobile_dom"/>
</dbReference>
<evidence type="ECO:0000313" key="13">
    <source>
        <dbReference type="Proteomes" id="UP001300745"/>
    </source>
</evidence>
<dbReference type="EC" id="2.7.9.1" evidence="3"/>
<organism evidence="12 13">
    <name type="scientific">Mycobacterium pinniadriaticum</name>
    <dbReference type="NCBI Taxonomy" id="2994102"/>
    <lineage>
        <taxon>Bacteria</taxon>
        <taxon>Bacillati</taxon>
        <taxon>Actinomycetota</taxon>
        <taxon>Actinomycetes</taxon>
        <taxon>Mycobacteriales</taxon>
        <taxon>Mycobacteriaceae</taxon>
        <taxon>Mycobacterium</taxon>
    </lineage>
</organism>
<evidence type="ECO:0000256" key="1">
    <source>
        <dbReference type="ARBA" id="ARBA00001946"/>
    </source>
</evidence>
<dbReference type="InterPro" id="IPR040442">
    <property type="entry name" value="Pyrv_kinase-like_dom_sf"/>
</dbReference>
<evidence type="ECO:0000256" key="3">
    <source>
        <dbReference type="ARBA" id="ARBA00011994"/>
    </source>
</evidence>
<evidence type="ECO:0000256" key="7">
    <source>
        <dbReference type="ARBA" id="ARBA00022777"/>
    </source>
</evidence>
<reference evidence="12 13" key="1">
    <citation type="submission" date="2022-11" db="EMBL/GenBank/DDBJ databases">
        <title>Mycobacterium sp. nov.</title>
        <authorList>
            <person name="Papic B."/>
            <person name="Spicic S."/>
            <person name="Duvnjak S."/>
        </authorList>
    </citation>
    <scope>NUCLEOTIDE SEQUENCE [LARGE SCALE GENOMIC DNA]</scope>
    <source>
        <strain evidence="12 13">CVI_P4</strain>
    </source>
</reference>
<feature type="domain" description="PEP-utilising enzyme C-terminal" evidence="11">
    <location>
        <begin position="203"/>
        <end position="514"/>
    </location>
</feature>
<keyword evidence="7" id="KW-0418">Kinase</keyword>
<dbReference type="PANTHER" id="PTHR22931:SF9">
    <property type="entry name" value="PYRUVATE, PHOSPHATE DIKINASE 1, CHLOROPLASTIC"/>
    <property type="match status" value="1"/>
</dbReference>
<proteinExistence type="inferred from homology"/>
<dbReference type="Pfam" id="PF00391">
    <property type="entry name" value="PEP-utilizers"/>
    <property type="match status" value="1"/>
</dbReference>
<dbReference type="Gene3D" id="3.50.30.10">
    <property type="entry name" value="Phosphohistidine domain"/>
    <property type="match status" value="1"/>
</dbReference>
<keyword evidence="6" id="KW-0479">Metal-binding</keyword>
<dbReference type="PANTHER" id="PTHR22931">
    <property type="entry name" value="PHOSPHOENOLPYRUVATE DIKINASE-RELATED"/>
    <property type="match status" value="1"/>
</dbReference>
<evidence type="ECO:0000259" key="10">
    <source>
        <dbReference type="Pfam" id="PF00391"/>
    </source>
</evidence>
<comment type="similarity">
    <text evidence="2">Belongs to the PEP-utilizing enzyme family.</text>
</comment>
<dbReference type="Gene3D" id="1.10.189.10">
    <property type="entry name" value="Pyruvate Phosphate Dikinase, domain 2"/>
    <property type="match status" value="1"/>
</dbReference>
<dbReference type="Pfam" id="PF02896">
    <property type="entry name" value="PEP-utilizers_C"/>
    <property type="match status" value="1"/>
</dbReference>
<dbReference type="InterPro" id="IPR000121">
    <property type="entry name" value="PEP_util_C"/>
</dbReference>
<evidence type="ECO:0000256" key="5">
    <source>
        <dbReference type="ARBA" id="ARBA00022679"/>
    </source>
</evidence>
<dbReference type="SUPFAM" id="SSF51621">
    <property type="entry name" value="Phosphoenolpyruvate/pyruvate domain"/>
    <property type="match status" value="1"/>
</dbReference>
<keyword evidence="5" id="KW-0808">Transferase</keyword>
<feature type="domain" description="PEP-utilising enzyme mobile" evidence="10">
    <location>
        <begin position="96"/>
        <end position="174"/>
    </location>
</feature>
<evidence type="ECO:0000256" key="6">
    <source>
        <dbReference type="ARBA" id="ARBA00022723"/>
    </source>
</evidence>
<gene>
    <name evidence="12" type="ORF">ORI27_28995</name>
</gene>
<evidence type="ECO:0000256" key="8">
    <source>
        <dbReference type="ARBA" id="ARBA00022842"/>
    </source>
</evidence>
<dbReference type="RefSeq" id="WP_266000592.1">
    <property type="nucleotide sequence ID" value="NZ_JAPJDN010000046.1"/>
</dbReference>
<evidence type="ECO:0000313" key="12">
    <source>
        <dbReference type="EMBL" id="MCX2940733.1"/>
    </source>
</evidence>
<evidence type="ECO:0000256" key="2">
    <source>
        <dbReference type="ARBA" id="ARBA00007837"/>
    </source>
</evidence>
<evidence type="ECO:0000256" key="4">
    <source>
        <dbReference type="ARBA" id="ARBA00020138"/>
    </source>
</evidence>
<comment type="caution">
    <text evidence="12">The sequence shown here is derived from an EMBL/GenBank/DDBJ whole genome shotgun (WGS) entry which is preliminary data.</text>
</comment>
<protein>
    <recommendedName>
        <fullName evidence="4">Pyruvate, phosphate dikinase</fullName>
        <ecNumber evidence="3">2.7.9.1</ecNumber>
    </recommendedName>
    <alternativeName>
        <fullName evidence="9">Pyruvate, orthophosphate dikinase</fullName>
    </alternativeName>
</protein>
<keyword evidence="8" id="KW-0460">Magnesium</keyword>
<sequence>MTPVDYNHGAPGSPAHGAAARIRALVERVATDKTFNRAAAVASALVSDIDALIHRQIDTHGSEAIAEGVPASPGAATGRLVVTAEAALDAADEGDSVILIRDETGPEDVLGMRVADGIVTTRGGTASHAAVIARGWGIPAIVGMGELTVHADGISISGRTVPTGTVISVDGTSGQLYIGSALAAPAMDCPELDTLLAWADEIRGGRIQLRVNADDATSATEARARGAEGVGLCRSEHMFFADDRLPLIRRLLLTGSGEPDSTVVGQLEDAQQQDFEALLTAMDGLPVCVRLLDPPAHEFLSDTDLDAHGRQRETNPMMGVRGIRLAVAKPWIYPMQLHALTRAVDRLRRRGLHPRVEVMIPLVMNAAELRAARSWVKEGADFAIGTMIETPRAAIMAETLAFEGDFVSFGTNDLTQLTLGLSRDDAESELLPSYFDRGLLVDNPFIHLDEEGVGFLIHHAVANARKAKPEIKIGVCGEHAGDPRSAGFLIDSGVDYLSCSPYRLPALRLTVAQHLLGQRREPA</sequence>